<proteinExistence type="predicted"/>
<comment type="caution">
    <text evidence="1">The sequence shown here is derived from an EMBL/GenBank/DDBJ whole genome shotgun (WGS) entry which is preliminary data.</text>
</comment>
<sequence length="224" mass="25146">MAANKFATMVHNNTNKITLVLIYSDEEDEVGLKCSCCGVDFKRKTLDESLIIDLTGSDLVGDNFWGKHDIQKQGKETESTQDLEFLLDYSRNQLVPVESIDPTVDEDQEFGDFQKAQIVSESEIETVTEELLYVNQETHFLLQGARELLSVTEKTEDSPKFAQLDSMEFEETENSLVFHVNLSGYPDENTSISEPTQTPSDIKDLQGTEVQETGVQETEGSDTV</sequence>
<dbReference type="EMBL" id="CM042038">
    <property type="protein sequence ID" value="KAI3730667.1"/>
    <property type="molecule type" value="Genomic_DNA"/>
</dbReference>
<accession>A0ACB9C8P7</accession>
<reference evidence="1 2" key="2">
    <citation type="journal article" date="2022" name="Mol. Ecol. Resour.">
        <title>The genomes of chicory, endive, great burdock and yacon provide insights into Asteraceae paleo-polyploidization history and plant inulin production.</title>
        <authorList>
            <person name="Fan W."/>
            <person name="Wang S."/>
            <person name="Wang H."/>
            <person name="Wang A."/>
            <person name="Jiang F."/>
            <person name="Liu H."/>
            <person name="Zhao H."/>
            <person name="Xu D."/>
            <person name="Zhang Y."/>
        </authorList>
    </citation>
    <scope>NUCLEOTIDE SEQUENCE [LARGE SCALE GENOMIC DNA]</scope>
    <source>
        <strain evidence="2">cv. Yunnan</strain>
        <tissue evidence="1">Leaves</tissue>
    </source>
</reference>
<gene>
    <name evidence="1" type="ORF">L1987_61839</name>
</gene>
<evidence type="ECO:0000313" key="1">
    <source>
        <dbReference type="EMBL" id="KAI3730667.1"/>
    </source>
</evidence>
<dbReference type="Proteomes" id="UP001056120">
    <property type="component" value="Linkage Group LG21"/>
</dbReference>
<evidence type="ECO:0000313" key="2">
    <source>
        <dbReference type="Proteomes" id="UP001056120"/>
    </source>
</evidence>
<reference evidence="2" key="1">
    <citation type="journal article" date="2022" name="Mol. Ecol. Resour.">
        <title>The genomes of chicory, endive, great burdock and yacon provide insights into Asteraceae palaeo-polyploidization history and plant inulin production.</title>
        <authorList>
            <person name="Fan W."/>
            <person name="Wang S."/>
            <person name="Wang H."/>
            <person name="Wang A."/>
            <person name="Jiang F."/>
            <person name="Liu H."/>
            <person name="Zhao H."/>
            <person name="Xu D."/>
            <person name="Zhang Y."/>
        </authorList>
    </citation>
    <scope>NUCLEOTIDE SEQUENCE [LARGE SCALE GENOMIC DNA]</scope>
    <source>
        <strain evidence="2">cv. Yunnan</strain>
    </source>
</reference>
<organism evidence="1 2">
    <name type="scientific">Smallanthus sonchifolius</name>
    <dbReference type="NCBI Taxonomy" id="185202"/>
    <lineage>
        <taxon>Eukaryota</taxon>
        <taxon>Viridiplantae</taxon>
        <taxon>Streptophyta</taxon>
        <taxon>Embryophyta</taxon>
        <taxon>Tracheophyta</taxon>
        <taxon>Spermatophyta</taxon>
        <taxon>Magnoliopsida</taxon>
        <taxon>eudicotyledons</taxon>
        <taxon>Gunneridae</taxon>
        <taxon>Pentapetalae</taxon>
        <taxon>asterids</taxon>
        <taxon>campanulids</taxon>
        <taxon>Asterales</taxon>
        <taxon>Asteraceae</taxon>
        <taxon>Asteroideae</taxon>
        <taxon>Heliantheae alliance</taxon>
        <taxon>Millerieae</taxon>
        <taxon>Smallanthus</taxon>
    </lineage>
</organism>
<keyword evidence="2" id="KW-1185">Reference proteome</keyword>
<name>A0ACB9C8P7_9ASTR</name>
<protein>
    <submittedName>
        <fullName evidence="1">Uncharacterized protein</fullName>
    </submittedName>
</protein>